<proteinExistence type="predicted"/>
<sequence length="408" mass="44377">MGVTDLAFASSAPPKTQVKTALGAVGFTLKDCNFFRKKEMHLKVKFKNYFPALCALAIVSASTQADETDDIVYRIMSQRNIPGLQLVVIKDNCIVKSAEYGQADVEANTKVSKTTAFSIYSMTKAFTGVAIMQLVEQGKLQLDDQLGIHFPDLPQEWKQLTVQQILSHTSGLPEIIKGPLTELVGAGDDGSAWQTVQTLPMQSVPNERFQYNQTGYVILKKLVEKYNGDSFEKFLAQGLTSTMPITKANSFTESGSTPTAVAKQYISNGSGYQSLEINYSPLLWAAAGMKSTANELAHFLIALQSGQILTPSAKMQMWQPAVLANGKTAGFSSLENGYAAGWQVLAREKDPAVSSSGGNASTMVIYPEKNVSIIVLTNLLGSQPIEFTDEIANQFFDTRKTTNELSCT</sequence>
<dbReference type="InterPro" id="IPR050491">
    <property type="entry name" value="AmpC-like"/>
</dbReference>
<dbReference type="Proteomes" id="UP000663207">
    <property type="component" value="Chromosome"/>
</dbReference>
<evidence type="ECO:0000313" key="2">
    <source>
        <dbReference type="EMBL" id="QSX38345.1"/>
    </source>
</evidence>
<evidence type="ECO:0000313" key="3">
    <source>
        <dbReference type="Proteomes" id="UP000663207"/>
    </source>
</evidence>
<gene>
    <name evidence="2" type="ORF">JYB85_05845</name>
</gene>
<dbReference type="SUPFAM" id="SSF56601">
    <property type="entry name" value="beta-lactamase/transpeptidase-like"/>
    <property type="match status" value="1"/>
</dbReference>
<name>A0ABX7R6D0_9GAMM</name>
<dbReference type="EMBL" id="CP071502">
    <property type="protein sequence ID" value="QSX38345.1"/>
    <property type="molecule type" value="Genomic_DNA"/>
</dbReference>
<dbReference type="PANTHER" id="PTHR46825">
    <property type="entry name" value="D-ALANYL-D-ALANINE-CARBOXYPEPTIDASE/ENDOPEPTIDASE AMPH"/>
    <property type="match status" value="1"/>
</dbReference>
<dbReference type="InterPro" id="IPR012338">
    <property type="entry name" value="Beta-lactam/transpept-like"/>
</dbReference>
<accession>A0ABX7R6D0</accession>
<feature type="domain" description="Beta-lactamase-related" evidence="1">
    <location>
        <begin position="70"/>
        <end position="386"/>
    </location>
</feature>
<dbReference type="Gene3D" id="3.40.710.10">
    <property type="entry name" value="DD-peptidase/beta-lactamase superfamily"/>
    <property type="match status" value="1"/>
</dbReference>
<dbReference type="InterPro" id="IPR001466">
    <property type="entry name" value="Beta-lactam-related"/>
</dbReference>
<dbReference type="Pfam" id="PF00144">
    <property type="entry name" value="Beta-lactamase"/>
    <property type="match status" value="1"/>
</dbReference>
<evidence type="ECO:0000259" key="1">
    <source>
        <dbReference type="Pfam" id="PF00144"/>
    </source>
</evidence>
<keyword evidence="3" id="KW-1185">Reference proteome</keyword>
<organism evidence="2 3">
    <name type="scientific">Shewanella sedimentimangrovi</name>
    <dbReference type="NCBI Taxonomy" id="2814293"/>
    <lineage>
        <taxon>Bacteria</taxon>
        <taxon>Pseudomonadati</taxon>
        <taxon>Pseudomonadota</taxon>
        <taxon>Gammaproteobacteria</taxon>
        <taxon>Alteromonadales</taxon>
        <taxon>Shewanellaceae</taxon>
        <taxon>Shewanella</taxon>
    </lineage>
</organism>
<reference evidence="2 3" key="1">
    <citation type="submission" date="2021-03" db="EMBL/GenBank/DDBJ databases">
        <title>Novel species identification of genus Shewanella.</title>
        <authorList>
            <person name="Liu G."/>
            <person name="Zhang Q."/>
        </authorList>
    </citation>
    <scope>NUCLEOTIDE SEQUENCE [LARGE SCALE GENOMIC DNA]</scope>
    <source>
        <strain evidence="2 3">FJAT-52962</strain>
    </source>
</reference>
<dbReference type="PANTHER" id="PTHR46825:SF9">
    <property type="entry name" value="BETA-LACTAMASE-RELATED DOMAIN-CONTAINING PROTEIN"/>
    <property type="match status" value="1"/>
</dbReference>
<protein>
    <submittedName>
        <fullName evidence="2">Beta-lactamase family protein</fullName>
    </submittedName>
</protein>
<dbReference type="RefSeq" id="WP_207381445.1">
    <property type="nucleotide sequence ID" value="NZ_CP071502.1"/>
</dbReference>